<sequence length="173" mass="19667">MIQVKKDTEESRGQVVHDLFKEVFLLHGVLSAITDTVHEQAGLGTPQRRIMHVLDRHGPTTIPHIASRLGVSRQFIRTVCNKMIAEGFLESGENPFHKKSMLIRMSESGAVRFQQAEEKEHRIIEQALPGIDLKEASRAVQLLKRIRGQIGSVDLATFPWSQSEDFENPEERY</sequence>
<feature type="domain" description="HTH marR-type" evidence="1">
    <location>
        <begin position="16"/>
        <end position="148"/>
    </location>
</feature>
<evidence type="ECO:0000259" key="1">
    <source>
        <dbReference type="PROSITE" id="PS50995"/>
    </source>
</evidence>
<dbReference type="Proteomes" id="UP000192418">
    <property type="component" value="Unassembled WGS sequence"/>
</dbReference>
<keyword evidence="2" id="KW-0238">DNA-binding</keyword>
<dbReference type="Pfam" id="PF12802">
    <property type="entry name" value="MarR_2"/>
    <property type="match status" value="1"/>
</dbReference>
<dbReference type="OrthoDB" id="5511415at2"/>
<evidence type="ECO:0000313" key="2">
    <source>
        <dbReference type="EMBL" id="SMC39043.1"/>
    </source>
</evidence>
<dbReference type="SMART" id="SM00347">
    <property type="entry name" value="HTH_MARR"/>
    <property type="match status" value="1"/>
</dbReference>
<reference evidence="2 3" key="1">
    <citation type="submission" date="2017-04" db="EMBL/GenBank/DDBJ databases">
        <authorList>
            <person name="Afonso C.L."/>
            <person name="Miller P.J."/>
            <person name="Scott M.A."/>
            <person name="Spackman E."/>
            <person name="Goraichik I."/>
            <person name="Dimitrov K.M."/>
            <person name="Suarez D.L."/>
            <person name="Swayne D.E."/>
        </authorList>
    </citation>
    <scope>NUCLEOTIDE SEQUENCE [LARGE SCALE GENOMIC DNA]</scope>
    <source>
        <strain evidence="2 3">DSM 3385</strain>
    </source>
</reference>
<gene>
    <name evidence="2" type="ORF">SAMN02746065_101312</name>
</gene>
<dbReference type="EMBL" id="FWXY01000001">
    <property type="protein sequence ID" value="SMC39043.1"/>
    <property type="molecule type" value="Genomic_DNA"/>
</dbReference>
<dbReference type="PROSITE" id="PS50995">
    <property type="entry name" value="HTH_MARR_2"/>
    <property type="match status" value="1"/>
</dbReference>
<dbReference type="AlphaFoldDB" id="A0A1W1YSE6"/>
<dbReference type="STRING" id="1121400.SAMN02746065_101312"/>
<dbReference type="SUPFAM" id="SSF46785">
    <property type="entry name" value="Winged helix' DNA-binding domain"/>
    <property type="match status" value="1"/>
</dbReference>
<dbReference type="InterPro" id="IPR036390">
    <property type="entry name" value="WH_DNA-bd_sf"/>
</dbReference>
<dbReference type="RefSeq" id="WP_084066610.1">
    <property type="nucleotide sequence ID" value="NZ_FWXY01000001.1"/>
</dbReference>
<keyword evidence="3" id="KW-1185">Reference proteome</keyword>
<evidence type="ECO:0000313" key="3">
    <source>
        <dbReference type="Proteomes" id="UP000192418"/>
    </source>
</evidence>
<dbReference type="InterPro" id="IPR036388">
    <property type="entry name" value="WH-like_DNA-bd_sf"/>
</dbReference>
<proteinExistence type="predicted"/>
<dbReference type="Gene3D" id="1.10.10.10">
    <property type="entry name" value="Winged helix-like DNA-binding domain superfamily/Winged helix DNA-binding domain"/>
    <property type="match status" value="1"/>
</dbReference>
<dbReference type="InterPro" id="IPR000835">
    <property type="entry name" value="HTH_MarR-typ"/>
</dbReference>
<organism evidence="2 3">
    <name type="scientific">Desulfocicer vacuolatum DSM 3385</name>
    <dbReference type="NCBI Taxonomy" id="1121400"/>
    <lineage>
        <taxon>Bacteria</taxon>
        <taxon>Pseudomonadati</taxon>
        <taxon>Thermodesulfobacteriota</taxon>
        <taxon>Desulfobacteria</taxon>
        <taxon>Desulfobacterales</taxon>
        <taxon>Desulfobacteraceae</taxon>
        <taxon>Desulfocicer</taxon>
    </lineage>
</organism>
<dbReference type="GO" id="GO:0003677">
    <property type="term" value="F:DNA binding"/>
    <property type="evidence" value="ECO:0007669"/>
    <property type="project" value="UniProtKB-KW"/>
</dbReference>
<accession>A0A1W1YSE6</accession>
<name>A0A1W1YSE6_9BACT</name>
<dbReference type="GO" id="GO:0003700">
    <property type="term" value="F:DNA-binding transcription factor activity"/>
    <property type="evidence" value="ECO:0007669"/>
    <property type="project" value="InterPro"/>
</dbReference>
<protein>
    <submittedName>
        <fullName evidence="2">DNA-binding transcriptional regulator, MarR family</fullName>
    </submittedName>
</protein>